<evidence type="ECO:0000313" key="9">
    <source>
        <dbReference type="EMBL" id="EXJ83949.1"/>
    </source>
</evidence>
<dbReference type="OrthoDB" id="6133115at2759"/>
<dbReference type="InterPro" id="IPR050360">
    <property type="entry name" value="MFS_Sugar_Transporters"/>
</dbReference>
<sequence length="518" mass="57470">MPEVRGRNLYRLMKFICGTSFMMYGYDAGVLGGVLLHQPFIDAIGLEGTGQYTIPMISSSYSLAACVTSVVVGFFAFRIGRRGTIIMGNIAAIIGTIIQSSSYSIAQLIVGRCFTGFAIGCVSSAVPTYLAETGIDVGDRGPANAFNAIMLIGGVPVAYWVDYGFTKMQNQISWRLPIVFQAIFAVVSGGCMLFLPDTPRWYYARDRFDEGDAVLARLIDTPSTDDPRIHEVRRDILLAIESELEANASLHWRQFITMGIIDHTPLKIIRRLVICFWFPFIREWMGSSLMAFYSAIILKNTGASLGLISLLSGVQNIIFALGCVPLYYTIERTGRRTILLYGAMLMIVLMVIFIVLVAIPQNSAISWASIALLWFYLFVMGYAYQGTVWLYCAEISPLEYRHIGGAATSTGEWLGTFLNVFVGPIGFDNCGWRYWFWVLSGNLIALPFVYFLCPETGGKTLEQVDYLFSKTGVPAEIAKGQHTEEAWIEKVDEEKKSAEAVTVSVNAQSSGIPRRVER</sequence>
<dbReference type="Proteomes" id="UP000019478">
    <property type="component" value="Unassembled WGS sequence"/>
</dbReference>
<feature type="transmembrane region" description="Helical" evidence="7">
    <location>
        <begin position="304"/>
        <end position="327"/>
    </location>
</feature>
<dbReference type="Pfam" id="PF00083">
    <property type="entry name" value="Sugar_tr"/>
    <property type="match status" value="1"/>
</dbReference>
<keyword evidence="6 7" id="KW-0472">Membrane</keyword>
<reference evidence="9 10" key="1">
    <citation type="submission" date="2013-03" db="EMBL/GenBank/DDBJ databases">
        <title>The Genome Sequence of Capronia epimyces CBS 606.96.</title>
        <authorList>
            <consortium name="The Broad Institute Genomics Platform"/>
            <person name="Cuomo C."/>
            <person name="de Hoog S."/>
            <person name="Gorbushina A."/>
            <person name="Walker B."/>
            <person name="Young S.K."/>
            <person name="Zeng Q."/>
            <person name="Gargeya S."/>
            <person name="Fitzgerald M."/>
            <person name="Haas B."/>
            <person name="Abouelleil A."/>
            <person name="Allen A.W."/>
            <person name="Alvarado L."/>
            <person name="Arachchi H.M."/>
            <person name="Berlin A.M."/>
            <person name="Chapman S.B."/>
            <person name="Gainer-Dewar J."/>
            <person name="Goldberg J."/>
            <person name="Griggs A."/>
            <person name="Gujja S."/>
            <person name="Hansen M."/>
            <person name="Howarth C."/>
            <person name="Imamovic A."/>
            <person name="Ireland A."/>
            <person name="Larimer J."/>
            <person name="McCowan C."/>
            <person name="Murphy C."/>
            <person name="Pearson M."/>
            <person name="Poon T.W."/>
            <person name="Priest M."/>
            <person name="Roberts A."/>
            <person name="Saif S."/>
            <person name="Shea T."/>
            <person name="Sisk P."/>
            <person name="Sykes S."/>
            <person name="Wortman J."/>
            <person name="Nusbaum C."/>
            <person name="Birren B."/>
        </authorList>
    </citation>
    <scope>NUCLEOTIDE SEQUENCE [LARGE SCALE GENOMIC DNA]</scope>
    <source>
        <strain evidence="9 10">CBS 606.96</strain>
    </source>
</reference>
<comment type="subcellular location">
    <subcellularLocation>
        <location evidence="1">Membrane</location>
        <topology evidence="1">Multi-pass membrane protein</topology>
    </subcellularLocation>
</comment>
<feature type="transmembrane region" description="Helical" evidence="7">
    <location>
        <begin position="143"/>
        <end position="161"/>
    </location>
</feature>
<dbReference type="Gene3D" id="1.20.1250.20">
    <property type="entry name" value="MFS general substrate transporter like domains"/>
    <property type="match status" value="1"/>
</dbReference>
<dbReference type="GeneID" id="19168734"/>
<dbReference type="PANTHER" id="PTHR48022">
    <property type="entry name" value="PLASTIDIC GLUCOSE TRANSPORTER 4"/>
    <property type="match status" value="1"/>
</dbReference>
<dbReference type="EMBL" id="AMGY01000004">
    <property type="protein sequence ID" value="EXJ83949.1"/>
    <property type="molecule type" value="Genomic_DNA"/>
</dbReference>
<name>W9YNW0_9EURO</name>
<gene>
    <name evidence="9" type="ORF">A1O3_04616</name>
</gene>
<feature type="transmembrane region" description="Helical" evidence="7">
    <location>
        <begin position="109"/>
        <end position="131"/>
    </location>
</feature>
<dbReference type="InterPro" id="IPR003663">
    <property type="entry name" value="Sugar/inositol_transpt"/>
</dbReference>
<evidence type="ECO:0000256" key="1">
    <source>
        <dbReference type="ARBA" id="ARBA00004141"/>
    </source>
</evidence>
<dbReference type="InterPro" id="IPR020846">
    <property type="entry name" value="MFS_dom"/>
</dbReference>
<proteinExistence type="inferred from homology"/>
<keyword evidence="3" id="KW-0813">Transport</keyword>
<evidence type="ECO:0000256" key="5">
    <source>
        <dbReference type="ARBA" id="ARBA00022989"/>
    </source>
</evidence>
<dbReference type="InterPro" id="IPR036259">
    <property type="entry name" value="MFS_trans_sf"/>
</dbReference>
<dbReference type="PROSITE" id="PS50850">
    <property type="entry name" value="MFS"/>
    <property type="match status" value="1"/>
</dbReference>
<dbReference type="SUPFAM" id="SSF103473">
    <property type="entry name" value="MFS general substrate transporter"/>
    <property type="match status" value="1"/>
</dbReference>
<feature type="domain" description="Major facilitator superfamily (MFS) profile" evidence="8">
    <location>
        <begin position="13"/>
        <end position="457"/>
    </location>
</feature>
<evidence type="ECO:0000256" key="4">
    <source>
        <dbReference type="ARBA" id="ARBA00022692"/>
    </source>
</evidence>
<keyword evidence="5 7" id="KW-1133">Transmembrane helix</keyword>
<dbReference type="PRINTS" id="PR00171">
    <property type="entry name" value="SUGRTRNSPORT"/>
</dbReference>
<dbReference type="GO" id="GO:0016020">
    <property type="term" value="C:membrane"/>
    <property type="evidence" value="ECO:0007669"/>
    <property type="project" value="UniProtKB-SubCell"/>
</dbReference>
<dbReference type="AlphaFoldDB" id="W9YNW0"/>
<dbReference type="PANTHER" id="PTHR48022:SF2">
    <property type="entry name" value="PLASTIDIC GLUCOSE TRANSPORTER 4"/>
    <property type="match status" value="1"/>
</dbReference>
<evidence type="ECO:0000313" key="10">
    <source>
        <dbReference type="Proteomes" id="UP000019478"/>
    </source>
</evidence>
<feature type="transmembrane region" description="Helical" evidence="7">
    <location>
        <begin position="173"/>
        <end position="195"/>
    </location>
</feature>
<feature type="transmembrane region" description="Helical" evidence="7">
    <location>
        <begin position="84"/>
        <end position="103"/>
    </location>
</feature>
<accession>W9YNW0</accession>
<dbReference type="InterPro" id="IPR005828">
    <property type="entry name" value="MFS_sugar_transport-like"/>
</dbReference>
<dbReference type="RefSeq" id="XP_007732934.1">
    <property type="nucleotide sequence ID" value="XM_007734744.1"/>
</dbReference>
<feature type="transmembrane region" description="Helical" evidence="7">
    <location>
        <begin position="365"/>
        <end position="391"/>
    </location>
</feature>
<comment type="caution">
    <text evidence="9">The sequence shown here is derived from an EMBL/GenBank/DDBJ whole genome shotgun (WGS) entry which is preliminary data.</text>
</comment>
<feature type="transmembrane region" description="Helical" evidence="7">
    <location>
        <begin position="272"/>
        <end position="298"/>
    </location>
</feature>
<dbReference type="eggNOG" id="KOG0254">
    <property type="taxonomic scope" value="Eukaryota"/>
</dbReference>
<keyword evidence="4 7" id="KW-0812">Transmembrane</keyword>
<evidence type="ECO:0000256" key="2">
    <source>
        <dbReference type="ARBA" id="ARBA00010992"/>
    </source>
</evidence>
<feature type="transmembrane region" description="Helical" evidence="7">
    <location>
        <begin position="339"/>
        <end position="359"/>
    </location>
</feature>
<feature type="transmembrane region" description="Helical" evidence="7">
    <location>
        <begin position="56"/>
        <end position="77"/>
    </location>
</feature>
<evidence type="ECO:0000256" key="6">
    <source>
        <dbReference type="ARBA" id="ARBA00023136"/>
    </source>
</evidence>
<dbReference type="HOGENOM" id="CLU_001265_30_3_1"/>
<feature type="transmembrane region" description="Helical" evidence="7">
    <location>
        <begin position="12"/>
        <end position="36"/>
    </location>
</feature>
<evidence type="ECO:0000259" key="8">
    <source>
        <dbReference type="PROSITE" id="PS50850"/>
    </source>
</evidence>
<evidence type="ECO:0000256" key="3">
    <source>
        <dbReference type="ARBA" id="ARBA00022448"/>
    </source>
</evidence>
<keyword evidence="10" id="KW-1185">Reference proteome</keyword>
<protein>
    <recommendedName>
        <fullName evidence="8">Major facilitator superfamily (MFS) profile domain-containing protein</fullName>
    </recommendedName>
</protein>
<dbReference type="GO" id="GO:0005351">
    <property type="term" value="F:carbohydrate:proton symporter activity"/>
    <property type="evidence" value="ECO:0007669"/>
    <property type="project" value="TreeGrafter"/>
</dbReference>
<evidence type="ECO:0000256" key="7">
    <source>
        <dbReference type="SAM" id="Phobius"/>
    </source>
</evidence>
<comment type="similarity">
    <text evidence="2">Belongs to the major facilitator superfamily. Sugar transporter (TC 2.A.1.1) family.</text>
</comment>
<feature type="transmembrane region" description="Helical" evidence="7">
    <location>
        <begin position="403"/>
        <end position="422"/>
    </location>
</feature>
<feature type="transmembrane region" description="Helical" evidence="7">
    <location>
        <begin position="434"/>
        <end position="453"/>
    </location>
</feature>
<organism evidence="9 10">
    <name type="scientific">Capronia epimyces CBS 606.96</name>
    <dbReference type="NCBI Taxonomy" id="1182542"/>
    <lineage>
        <taxon>Eukaryota</taxon>
        <taxon>Fungi</taxon>
        <taxon>Dikarya</taxon>
        <taxon>Ascomycota</taxon>
        <taxon>Pezizomycotina</taxon>
        <taxon>Eurotiomycetes</taxon>
        <taxon>Chaetothyriomycetidae</taxon>
        <taxon>Chaetothyriales</taxon>
        <taxon>Herpotrichiellaceae</taxon>
        <taxon>Capronia</taxon>
    </lineage>
</organism>